<gene>
    <name evidence="1" type="ORF">SMN809_LOCUS84136</name>
</gene>
<accession>A0A8S3K211</accession>
<evidence type="ECO:0000313" key="2">
    <source>
        <dbReference type="Proteomes" id="UP000676336"/>
    </source>
</evidence>
<comment type="caution">
    <text evidence="1">The sequence shown here is derived from an EMBL/GenBank/DDBJ whole genome shotgun (WGS) entry which is preliminary data.</text>
</comment>
<evidence type="ECO:0000313" key="1">
    <source>
        <dbReference type="EMBL" id="CAF5225108.1"/>
    </source>
</evidence>
<name>A0A8S3K211_9BILA</name>
<feature type="non-terminal residue" evidence="1">
    <location>
        <position position="1"/>
    </location>
</feature>
<dbReference type="EMBL" id="CAJOBI010358531">
    <property type="protein sequence ID" value="CAF5225108.1"/>
    <property type="molecule type" value="Genomic_DNA"/>
</dbReference>
<reference evidence="1" key="1">
    <citation type="submission" date="2021-02" db="EMBL/GenBank/DDBJ databases">
        <authorList>
            <person name="Nowell W R."/>
        </authorList>
    </citation>
    <scope>NUCLEOTIDE SEQUENCE</scope>
</reference>
<dbReference type="AlphaFoldDB" id="A0A8S3K211"/>
<sequence>MLSGGSTSSLQNSSKDGDHRAFQSHHLVFDDISRINFLSNNLYK</sequence>
<protein>
    <submittedName>
        <fullName evidence="1">Uncharacterized protein</fullName>
    </submittedName>
</protein>
<proteinExistence type="predicted"/>
<organism evidence="1 2">
    <name type="scientific">Rotaria magnacalcarata</name>
    <dbReference type="NCBI Taxonomy" id="392030"/>
    <lineage>
        <taxon>Eukaryota</taxon>
        <taxon>Metazoa</taxon>
        <taxon>Spiralia</taxon>
        <taxon>Gnathifera</taxon>
        <taxon>Rotifera</taxon>
        <taxon>Eurotatoria</taxon>
        <taxon>Bdelloidea</taxon>
        <taxon>Philodinida</taxon>
        <taxon>Philodinidae</taxon>
        <taxon>Rotaria</taxon>
    </lineage>
</organism>
<dbReference type="Proteomes" id="UP000676336">
    <property type="component" value="Unassembled WGS sequence"/>
</dbReference>